<feature type="signal peptide" evidence="8">
    <location>
        <begin position="1"/>
        <end position="20"/>
    </location>
</feature>
<comment type="subcellular location">
    <subcellularLocation>
        <location evidence="1">Membrane</location>
    </subcellularLocation>
</comment>
<keyword evidence="7" id="KW-0812">Transmembrane</keyword>
<dbReference type="InterPro" id="IPR008972">
    <property type="entry name" value="Cupredoxin"/>
</dbReference>
<evidence type="ECO:0000256" key="5">
    <source>
        <dbReference type="ARBA" id="ARBA00023008"/>
    </source>
</evidence>
<dbReference type="AlphaFoldDB" id="S5DQ40"/>
<dbReference type="PANTHER" id="PTHR34192">
    <property type="entry name" value="PLASTOCYANIN MAJOR ISOFORM, CHLOROPLASTIC-RELATED"/>
    <property type="match status" value="1"/>
</dbReference>
<dbReference type="SUPFAM" id="SSF49503">
    <property type="entry name" value="Cupredoxins"/>
    <property type="match status" value="1"/>
</dbReference>
<evidence type="ECO:0000259" key="9">
    <source>
        <dbReference type="Pfam" id="PF00127"/>
    </source>
</evidence>
<dbReference type="Gene3D" id="2.60.40.420">
    <property type="entry name" value="Cupredoxins - blue copper proteins"/>
    <property type="match status" value="1"/>
</dbReference>
<feature type="domain" description="Right handed beta helix" evidence="10">
    <location>
        <begin position="202"/>
        <end position="321"/>
    </location>
</feature>
<protein>
    <submittedName>
        <fullName evidence="11">MedDCM-OCT-S29-C46-cds5</fullName>
    </submittedName>
</protein>
<feature type="domain" description="Blue (type 1) copper" evidence="9">
    <location>
        <begin position="38"/>
        <end position="120"/>
    </location>
</feature>
<keyword evidence="3" id="KW-0479">Metal-binding</keyword>
<dbReference type="SMART" id="SM00710">
    <property type="entry name" value="PbH1"/>
    <property type="match status" value="7"/>
</dbReference>
<dbReference type="GO" id="GO:0009055">
    <property type="term" value="F:electron transfer activity"/>
    <property type="evidence" value="ECO:0007669"/>
    <property type="project" value="InterPro"/>
</dbReference>
<dbReference type="InterPro" id="IPR000923">
    <property type="entry name" value="BlueCu_1"/>
</dbReference>
<proteinExistence type="predicted"/>
<evidence type="ECO:0000256" key="6">
    <source>
        <dbReference type="ARBA" id="ARBA00023136"/>
    </source>
</evidence>
<keyword evidence="7" id="KW-1133">Transmembrane helix</keyword>
<feature type="transmembrane region" description="Helical" evidence="7">
    <location>
        <begin position="600"/>
        <end position="620"/>
    </location>
</feature>
<dbReference type="EMBL" id="KC811117">
    <property type="protein sequence ID" value="AGQ18945.1"/>
    <property type="molecule type" value="Genomic_DNA"/>
</dbReference>
<dbReference type="InterPro" id="IPR011050">
    <property type="entry name" value="Pectin_lyase_fold/virulence"/>
</dbReference>
<dbReference type="Pfam" id="PF00127">
    <property type="entry name" value="Copper-bind"/>
    <property type="match status" value="1"/>
</dbReference>
<organism evidence="11">
    <name type="scientific">Candidatus Actinomarina minuta</name>
    <dbReference type="NCBI Taxonomy" id="1389454"/>
    <lineage>
        <taxon>Bacteria</taxon>
        <taxon>Bacillati</taxon>
        <taxon>Actinomycetota</taxon>
        <taxon>Actinomycetes</taxon>
        <taxon>Candidatus Actinomarinidae</taxon>
        <taxon>Candidatus Actinomarinales</taxon>
        <taxon>Candidatus Actinomarineae</taxon>
        <taxon>Candidatus Actinomarinaceae</taxon>
        <taxon>Candidatus Actinomarina</taxon>
    </lineage>
</organism>
<evidence type="ECO:0000256" key="3">
    <source>
        <dbReference type="ARBA" id="ARBA00022723"/>
    </source>
</evidence>
<dbReference type="InterPro" id="IPR006626">
    <property type="entry name" value="PbH1"/>
</dbReference>
<evidence type="ECO:0000256" key="4">
    <source>
        <dbReference type="ARBA" id="ARBA00022982"/>
    </source>
</evidence>
<dbReference type="GO" id="GO:0016020">
    <property type="term" value="C:membrane"/>
    <property type="evidence" value="ECO:0007669"/>
    <property type="project" value="UniProtKB-SubCell"/>
</dbReference>
<keyword evidence="8" id="KW-0732">Signal</keyword>
<dbReference type="PANTHER" id="PTHR34192:SF10">
    <property type="entry name" value="PLASTOCYANIN MAJOR ISOFORM, CHLOROPLASTIC-RELATED"/>
    <property type="match status" value="1"/>
</dbReference>
<dbReference type="InterPro" id="IPR039448">
    <property type="entry name" value="Beta_helix"/>
</dbReference>
<dbReference type="SUPFAM" id="SSF51126">
    <property type="entry name" value="Pectin lyase-like"/>
    <property type="match status" value="1"/>
</dbReference>
<accession>S5DQ40</accession>
<feature type="chain" id="PRO_5039155204" evidence="8">
    <location>
        <begin position="21"/>
        <end position="655"/>
    </location>
</feature>
<dbReference type="GO" id="GO:0005507">
    <property type="term" value="F:copper ion binding"/>
    <property type="evidence" value="ECO:0007669"/>
    <property type="project" value="InterPro"/>
</dbReference>
<evidence type="ECO:0000256" key="1">
    <source>
        <dbReference type="ARBA" id="ARBA00004370"/>
    </source>
</evidence>
<feature type="transmembrane region" description="Helical" evidence="7">
    <location>
        <begin position="567"/>
        <end position="588"/>
    </location>
</feature>
<evidence type="ECO:0000256" key="7">
    <source>
        <dbReference type="SAM" id="Phobius"/>
    </source>
</evidence>
<name>S5DQ40_9ACTN</name>
<evidence type="ECO:0000259" key="10">
    <source>
        <dbReference type="Pfam" id="PF13229"/>
    </source>
</evidence>
<evidence type="ECO:0000313" key="11">
    <source>
        <dbReference type="EMBL" id="AGQ18945.1"/>
    </source>
</evidence>
<evidence type="ECO:0000256" key="2">
    <source>
        <dbReference type="ARBA" id="ARBA00022448"/>
    </source>
</evidence>
<keyword evidence="5" id="KW-0186">Copper</keyword>
<reference evidence="11" key="1">
    <citation type="journal article" date="2013" name="Sci. Rep.">
        <title>Metagenomics uncovers a new group of low GC and ultra-small marine Actinobacteria.</title>
        <authorList>
            <person name="Ghai R."/>
            <person name="Mizuno C.M."/>
            <person name="Picazo A."/>
            <person name="Camacho A."/>
            <person name="Rodriguez-Valera F."/>
        </authorList>
    </citation>
    <scope>NUCLEOTIDE SEQUENCE</scope>
</reference>
<evidence type="ECO:0000256" key="8">
    <source>
        <dbReference type="SAM" id="SignalP"/>
    </source>
</evidence>
<keyword evidence="2" id="KW-0813">Transport</keyword>
<keyword evidence="4" id="KW-0249">Electron transport</keyword>
<dbReference type="Pfam" id="PF13229">
    <property type="entry name" value="Beta_helix"/>
    <property type="match status" value="1"/>
</dbReference>
<dbReference type="Gene3D" id="2.160.20.10">
    <property type="entry name" value="Single-stranded right-handed beta-helix, Pectin lyase-like"/>
    <property type="match status" value="1"/>
</dbReference>
<dbReference type="InterPro" id="IPR012334">
    <property type="entry name" value="Pectin_lyas_fold"/>
</dbReference>
<dbReference type="PROSITE" id="PS51257">
    <property type="entry name" value="PROKAR_LIPOPROTEIN"/>
    <property type="match status" value="1"/>
</dbReference>
<feature type="transmembrane region" description="Helical" evidence="7">
    <location>
        <begin position="632"/>
        <end position="654"/>
    </location>
</feature>
<sequence length="655" mass="72082">MSRFFRVLSVSMLLFLFACGSEEATSLDPQIVKVVDDEFSPRVLYVEPGTTVIWESGGANDHNVIASDGSWQAISSDYFEYGIITKGDQYEHTFNEPGIYEYYCPYHGTNNKGMVGTIVVGDVDYVVTEEVATTTLSQNVLKVGNGEQYTTIQDAVNNSNEGDLVLIGPGVYNESVTVTTSYLTLRGTDRNKVIVDGQFMSENGIQIYETDGVTVENLSVRNFTLNGVYWNTSKGFKGSYLTVYNNGDYGVYAFNSTDGVFDNVYASGHPDSGIYIGQCYPCNSLIFDNVVEGNALGYSGTNAGGHLYLYNNIWRDNMSGIVPNTLDSELNPPGRETTIIGNLVIDNNNYDAPTNRFGIVAKGMGIVVPGRVGDIIEKNLVVNHDRYGIVASPMLDANLYFSQHVSIKNNVVLDSGYTDLALAGPWGPGNCFENNIYQTSTPPLLEQLHNCSSIDSSNMIARFPLQGDPSGLMMLAGFFADAQTTDLDKNRYKEYPWPKEQKNMEFADINKPSPAINLFYVPDLESIELPTNLLNENLENYYNAEKEIIMSGVPISSPTIWQLLFQLYGYLMPFVLYAAWAALAIKDIDSNERVKGSMKYIWLGVVYLVPFLGVLVYHLAGPSEISRSMKLAAIVGGLFSYIAILVAGAIISGLV</sequence>
<keyword evidence="6 7" id="KW-0472">Membrane</keyword>